<dbReference type="Gene3D" id="3.30.70.1230">
    <property type="entry name" value="Nucleotide cyclase"/>
    <property type="match status" value="1"/>
</dbReference>
<protein>
    <submittedName>
        <fullName evidence="3">Adenylate/guanylate cyclase domain-containing protein</fullName>
        <ecNumber evidence="3">4.6.1.-</ecNumber>
    </submittedName>
</protein>
<accession>A0ABU8VVK8</accession>
<dbReference type="Pfam" id="PF05226">
    <property type="entry name" value="CHASE2"/>
    <property type="match status" value="1"/>
</dbReference>
<keyword evidence="4" id="KW-1185">Reference proteome</keyword>
<dbReference type="Pfam" id="PF00211">
    <property type="entry name" value="Guanylate_cyc"/>
    <property type="match status" value="1"/>
</dbReference>
<feature type="transmembrane region" description="Helical" evidence="1">
    <location>
        <begin position="438"/>
        <end position="460"/>
    </location>
</feature>
<dbReference type="PANTHER" id="PTHR43081">
    <property type="entry name" value="ADENYLATE CYCLASE, TERMINAL-DIFFERENTIATION SPECIFIC-RELATED"/>
    <property type="match status" value="1"/>
</dbReference>
<evidence type="ECO:0000313" key="3">
    <source>
        <dbReference type="EMBL" id="MEJ8821844.1"/>
    </source>
</evidence>
<keyword evidence="1" id="KW-1133">Transmembrane helix</keyword>
<gene>
    <name evidence="3" type="ORF">WKW80_07320</name>
</gene>
<sequence>MAALLKHWQRILITLVPMVLVLLHAVGAQRRPFVDSLDNYIYDWRLRATMPKTLDPRIVIVDIDDASIQAIGQWPWGRDQFARLTTELMGRQQAAVLGFNMVFADVDRSSGLANLRELSRGPLERDAALATELARLEYSLDFDGSFARAIEGHRVALGYYFSQGIAPLSKGVMPPPVLPLTAFPARGAYAPEWNGYGGNIAPLAQSTATAGFINADLESTSDGLLRAAPLIARYEGGAAPAGYYESLGLAVYRLASGISRVTPTFASNPFGDDGGRPLIQALKLGDDKNALLAPVDQRASMLIPYRGSGGALGGSFQYVSAMDVLAGALLPGGLQGKIVLVGTTAPGLQDLRATPTSATFPGVEIQANIVSALLDRRLLAVPDYALGYEVVVLASAGIILALGLSLLRMSRAVILFAATIAAVVGLNAWLFVSGGLVLPLASALLMMGMAFAANMGWGYFVEERGRRGLANLFGTYVPRQLVEKMLERPAQYSMRAESKELTVMFCDMRGFTNLSEQLSPQELQEFLNTVFNRLTRIISRYDGTVDKYMGDCVMAFWGAPVDTPNHAALAVEAAIDMAASIRELSEQNRQAGRPAISVGIGINTGVMSVGDMGSAVRRSYTVIGDAVNLASRLEGLGSTYGEVIVASETTMRAAPAFAWQELDRVRVKGRQQAVTIYAPLGHATAMTAEEASQFPQWAKMLGAYRTQQPDEAQTAVNELLARDAKKVLYRLYAERIASMKLRPFDPEWDGATRFESK</sequence>
<dbReference type="PROSITE" id="PS50125">
    <property type="entry name" value="GUANYLATE_CYCLASE_2"/>
    <property type="match status" value="1"/>
</dbReference>
<keyword evidence="1" id="KW-0472">Membrane</keyword>
<dbReference type="InterPro" id="IPR007890">
    <property type="entry name" value="CHASE2"/>
</dbReference>
<dbReference type="SUPFAM" id="SSF55073">
    <property type="entry name" value="Nucleotide cyclase"/>
    <property type="match status" value="1"/>
</dbReference>
<evidence type="ECO:0000256" key="1">
    <source>
        <dbReference type="SAM" id="Phobius"/>
    </source>
</evidence>
<dbReference type="RefSeq" id="WP_340362896.1">
    <property type="nucleotide sequence ID" value="NZ_JBBKZV010000003.1"/>
</dbReference>
<dbReference type="EMBL" id="JBBKZV010000003">
    <property type="protein sequence ID" value="MEJ8821844.1"/>
    <property type="molecule type" value="Genomic_DNA"/>
</dbReference>
<evidence type="ECO:0000313" key="4">
    <source>
        <dbReference type="Proteomes" id="UP001363010"/>
    </source>
</evidence>
<dbReference type="PANTHER" id="PTHR43081:SF1">
    <property type="entry name" value="ADENYLATE CYCLASE, TERMINAL-DIFFERENTIATION SPECIFIC"/>
    <property type="match status" value="1"/>
</dbReference>
<feature type="domain" description="Guanylate cyclase" evidence="2">
    <location>
        <begin position="502"/>
        <end position="634"/>
    </location>
</feature>
<dbReference type="SMART" id="SM00044">
    <property type="entry name" value="CYCc"/>
    <property type="match status" value="1"/>
</dbReference>
<feature type="transmembrane region" description="Helical" evidence="1">
    <location>
        <begin position="385"/>
        <end position="406"/>
    </location>
</feature>
<dbReference type="InterPro" id="IPR029787">
    <property type="entry name" value="Nucleotide_cyclase"/>
</dbReference>
<keyword evidence="1" id="KW-0812">Transmembrane</keyword>
<name>A0ABU8VVK8_9BURK</name>
<proteinExistence type="predicted"/>
<dbReference type="CDD" id="cd07302">
    <property type="entry name" value="CHD"/>
    <property type="match status" value="1"/>
</dbReference>
<dbReference type="GO" id="GO:0016829">
    <property type="term" value="F:lyase activity"/>
    <property type="evidence" value="ECO:0007669"/>
    <property type="project" value="UniProtKB-KW"/>
</dbReference>
<reference evidence="3 4" key="1">
    <citation type="submission" date="2024-03" db="EMBL/GenBank/DDBJ databases">
        <title>Novel species of the genus Variovorax.</title>
        <authorList>
            <person name="Liu Q."/>
            <person name="Xin Y.-H."/>
        </authorList>
    </citation>
    <scope>NUCLEOTIDE SEQUENCE [LARGE SCALE GENOMIC DNA]</scope>
    <source>
        <strain evidence="3 4">KACC 18501</strain>
    </source>
</reference>
<keyword evidence="3" id="KW-0456">Lyase</keyword>
<dbReference type="InterPro" id="IPR050697">
    <property type="entry name" value="Adenylyl/Guanylyl_Cyclase_3/4"/>
</dbReference>
<dbReference type="EC" id="4.6.1.-" evidence="3"/>
<feature type="transmembrane region" description="Helical" evidence="1">
    <location>
        <begin position="413"/>
        <end position="432"/>
    </location>
</feature>
<evidence type="ECO:0000259" key="2">
    <source>
        <dbReference type="PROSITE" id="PS50125"/>
    </source>
</evidence>
<dbReference type="SMART" id="SM01080">
    <property type="entry name" value="CHASE2"/>
    <property type="match status" value="1"/>
</dbReference>
<comment type="caution">
    <text evidence="3">The sequence shown here is derived from an EMBL/GenBank/DDBJ whole genome shotgun (WGS) entry which is preliminary data.</text>
</comment>
<organism evidence="3 4">
    <name type="scientific">Variovorax humicola</name>
    <dbReference type="NCBI Taxonomy" id="1769758"/>
    <lineage>
        <taxon>Bacteria</taxon>
        <taxon>Pseudomonadati</taxon>
        <taxon>Pseudomonadota</taxon>
        <taxon>Betaproteobacteria</taxon>
        <taxon>Burkholderiales</taxon>
        <taxon>Comamonadaceae</taxon>
        <taxon>Variovorax</taxon>
    </lineage>
</organism>
<dbReference type="Proteomes" id="UP001363010">
    <property type="component" value="Unassembled WGS sequence"/>
</dbReference>
<dbReference type="InterPro" id="IPR001054">
    <property type="entry name" value="A/G_cyclase"/>
</dbReference>